<keyword evidence="5" id="KW-0347">Helicase</keyword>
<evidence type="ECO:0000313" key="12">
    <source>
        <dbReference type="EMBL" id="MBC5680130.1"/>
    </source>
</evidence>
<dbReference type="EMBL" id="JACOPD010000002">
    <property type="protein sequence ID" value="MBC5680130.1"/>
    <property type="molecule type" value="Genomic_DNA"/>
</dbReference>
<dbReference type="Pfam" id="PF21445">
    <property type="entry name" value="ADDB_N"/>
    <property type="match status" value="1"/>
</dbReference>
<accession>A0ABR7FY79</accession>
<evidence type="ECO:0000256" key="6">
    <source>
        <dbReference type="ARBA" id="ARBA00022839"/>
    </source>
</evidence>
<dbReference type="SUPFAM" id="SSF52980">
    <property type="entry name" value="Restriction endonuclease-like"/>
    <property type="match status" value="1"/>
</dbReference>
<dbReference type="Pfam" id="PF12705">
    <property type="entry name" value="PDDEXK_1"/>
    <property type="match status" value="1"/>
</dbReference>
<keyword evidence="7" id="KW-0067">ATP-binding</keyword>
<dbReference type="InterPro" id="IPR027417">
    <property type="entry name" value="P-loop_NTPase"/>
</dbReference>
<keyword evidence="8" id="KW-0238">DNA-binding</keyword>
<organism evidence="12 13">
    <name type="scientific">Lachnospira hominis</name>
    <name type="common">ex Liu et al. 2021</name>
    <dbReference type="NCBI Taxonomy" id="2763051"/>
    <lineage>
        <taxon>Bacteria</taxon>
        <taxon>Bacillati</taxon>
        <taxon>Bacillota</taxon>
        <taxon>Clostridia</taxon>
        <taxon>Lachnospirales</taxon>
        <taxon>Lachnospiraceae</taxon>
        <taxon>Lachnospira</taxon>
    </lineage>
</organism>
<evidence type="ECO:0000256" key="9">
    <source>
        <dbReference type="ARBA" id="ARBA00023204"/>
    </source>
</evidence>
<dbReference type="PANTHER" id="PTHR30591:SF1">
    <property type="entry name" value="RECBCD ENZYME SUBUNIT RECC"/>
    <property type="match status" value="1"/>
</dbReference>
<dbReference type="InterPro" id="IPR011604">
    <property type="entry name" value="PDDEXK-like_dom_sf"/>
</dbReference>
<dbReference type="InterPro" id="IPR038726">
    <property type="entry name" value="PDDEXK_AddAB-type"/>
</dbReference>
<comment type="caution">
    <text evidence="12">The sequence shown here is derived from an EMBL/GenBank/DDBJ whole genome shotgun (WGS) entry which is preliminary data.</text>
</comment>
<evidence type="ECO:0000256" key="7">
    <source>
        <dbReference type="ARBA" id="ARBA00022840"/>
    </source>
</evidence>
<keyword evidence="9" id="KW-0234">DNA repair</keyword>
<name>A0ABR7FY79_9FIRM</name>
<evidence type="ECO:0000259" key="10">
    <source>
        <dbReference type="Pfam" id="PF12705"/>
    </source>
</evidence>
<dbReference type="Proteomes" id="UP000628463">
    <property type="component" value="Unassembled WGS sequence"/>
</dbReference>
<protein>
    <submittedName>
        <fullName evidence="12">PD-(D/E)XK nuclease family protein</fullName>
    </submittedName>
</protein>
<evidence type="ECO:0000256" key="1">
    <source>
        <dbReference type="ARBA" id="ARBA00022722"/>
    </source>
</evidence>
<dbReference type="Gene3D" id="3.90.320.10">
    <property type="match status" value="1"/>
</dbReference>
<sequence length="1097" mass="124824">MSLQIVAGGSGAGKSTYIYSDVIEKSMKYPEKNYIVVVPEQYTMATQKKLVDSHPRKGILNIDVVSFERLSYKVFEEIGGQNHPVLDDTGKNLIVRKVLGDNRDKLRYFGSNINKTGFVSELKSVISEFLQYDIDVKRLGEIRERVEDSRQLSAKLDDISVVYSAFKEYLADNYITSEEILSVLCSVIDRSENIKRSEIILDGFTGFTPIQYRLIELLLIYSGKVIVSVTADSREKLNVNEGVQQLFFMSKEMVSKLYRICDVIHVDVLNPIILDNEKNPRFVSDEIAFLEKNIFRNNNQSYNKKCEDIKIITAQTPKEELNYCISEILRLTRYEGYRYRDIAIVSADMASYGILAGNICRQNRIPCFVDNKKPVTDNPFVEYIRSALEIIEKSFTYDSMFRYLRSGMSGISREDVDLLDNYCLAVGIRGSKQWHGTWVKKGRGRSAYPLDYLNELREKIMKPLEILEKALKDKDSLVKDYARGLYEFIKASDCYKKINEYADMEDTGAEYEQLYKKVIDFLDKIVELLGTEKIAIAEFNRIVDSGFAEIKVGLIPPSSDCVLIGDIERTRLDDVKVMFFVGVNDGLIPKSNDKAGILSETDRDVLENADVTLSPGARQKAFVQRFYLYMILTKASDRLYITYSSKGDDGKGRLPSYLIRNIRKLYPSIGIYPASQFTSQMSYIKIPKAEIVYSDENYIKVLGENIAASLFGGEITGSVSSFETFASCQFAYFLRYGLGLEEREKYTFEVADFGTVLHSVLERISSHLKHEKKPIASLSDEERRKLVSETLGNISADYADTILKDSGRNEFLIRRMEDLADRTLWAVGKQLEKGVFAPDVFEMPFIIDEHEIRSGENTGRMVIKGKIDRIDICEDDDNVYVRIVDYKSGKSDFDLLKAYYGIKMQLVVYMRAAMQIEKKRHPDKNIIPAGLLYYNIDNPIVELDSTASDLPDDGTSVEKMIFEALAMKGVVNCDGNIIKNMDSSDVKKSDVIPVSYKKDGTIDSRSHILNTDQFISLDNYIAKKTSDVGKKIYSGADKINPYKDGNYSSCSYCPYNEVCGFSQNLGNIKFRQIQKFDDAQLWENIKEGVDEDGSKLD</sequence>
<dbReference type="RefSeq" id="WP_186836260.1">
    <property type="nucleotide sequence ID" value="NZ_JACOPD010000002.1"/>
</dbReference>
<evidence type="ECO:0000259" key="11">
    <source>
        <dbReference type="Pfam" id="PF21445"/>
    </source>
</evidence>
<keyword evidence="4" id="KW-0378">Hydrolase</keyword>
<evidence type="ECO:0000256" key="3">
    <source>
        <dbReference type="ARBA" id="ARBA00022763"/>
    </source>
</evidence>
<dbReference type="InterPro" id="IPR049035">
    <property type="entry name" value="ADDB_N"/>
</dbReference>
<gene>
    <name evidence="12" type="ORF">H8S01_04030</name>
</gene>
<evidence type="ECO:0000256" key="8">
    <source>
        <dbReference type="ARBA" id="ARBA00023125"/>
    </source>
</evidence>
<dbReference type="SUPFAM" id="SSF52540">
    <property type="entry name" value="P-loop containing nucleoside triphosphate hydrolases"/>
    <property type="match status" value="1"/>
</dbReference>
<keyword evidence="6" id="KW-0269">Exonuclease</keyword>
<keyword evidence="2" id="KW-0547">Nucleotide-binding</keyword>
<dbReference type="PANTHER" id="PTHR30591">
    <property type="entry name" value="RECBCD ENZYME SUBUNIT RECC"/>
    <property type="match status" value="1"/>
</dbReference>
<feature type="domain" description="ATP-dependent helicase/deoxyribonuclease subunit B N-terminal" evidence="11">
    <location>
        <begin position="6"/>
        <end position="291"/>
    </location>
</feature>
<dbReference type="InterPro" id="IPR011335">
    <property type="entry name" value="Restrct_endonuc-II-like"/>
</dbReference>
<keyword evidence="1" id="KW-0540">Nuclease</keyword>
<evidence type="ECO:0000256" key="5">
    <source>
        <dbReference type="ARBA" id="ARBA00022806"/>
    </source>
</evidence>
<feature type="domain" description="PD-(D/E)XK endonuclease-like" evidence="10">
    <location>
        <begin position="718"/>
        <end position="1059"/>
    </location>
</feature>
<evidence type="ECO:0000313" key="13">
    <source>
        <dbReference type="Proteomes" id="UP000628463"/>
    </source>
</evidence>
<keyword evidence="3" id="KW-0227">DNA damage</keyword>
<evidence type="ECO:0000256" key="4">
    <source>
        <dbReference type="ARBA" id="ARBA00022801"/>
    </source>
</evidence>
<reference evidence="12 13" key="1">
    <citation type="submission" date="2020-08" db="EMBL/GenBank/DDBJ databases">
        <title>Genome public.</title>
        <authorList>
            <person name="Liu C."/>
            <person name="Sun Q."/>
        </authorList>
    </citation>
    <scope>NUCLEOTIDE SEQUENCE [LARGE SCALE GENOMIC DNA]</scope>
    <source>
        <strain evidence="12 13">NSJ-43</strain>
    </source>
</reference>
<keyword evidence="13" id="KW-1185">Reference proteome</keyword>
<dbReference type="Gene3D" id="3.40.50.300">
    <property type="entry name" value="P-loop containing nucleotide triphosphate hydrolases"/>
    <property type="match status" value="4"/>
</dbReference>
<proteinExistence type="predicted"/>
<evidence type="ECO:0000256" key="2">
    <source>
        <dbReference type="ARBA" id="ARBA00022741"/>
    </source>
</evidence>